<reference evidence="1" key="1">
    <citation type="submission" date="2018-02" db="EMBL/GenBank/DDBJ databases">
        <title>The genomes of Aspergillus section Nigri reveals drivers in fungal speciation.</title>
        <authorList>
            <consortium name="DOE Joint Genome Institute"/>
            <person name="Vesth T.C."/>
            <person name="Nybo J."/>
            <person name="Theobald S."/>
            <person name="Brandl J."/>
            <person name="Frisvad J.C."/>
            <person name="Nielsen K.F."/>
            <person name="Lyhne E.K."/>
            <person name="Kogle M.E."/>
            <person name="Kuo A."/>
            <person name="Riley R."/>
            <person name="Clum A."/>
            <person name="Nolan M."/>
            <person name="Lipzen A."/>
            <person name="Salamov A."/>
            <person name="Henrissat B."/>
            <person name="Wiebenga A."/>
            <person name="De vries R.P."/>
            <person name="Grigoriev I.V."/>
            <person name="Mortensen U.H."/>
            <person name="Andersen M.R."/>
            <person name="Baker S.E."/>
        </authorList>
    </citation>
    <scope>NUCLEOTIDE SEQUENCE</scope>
    <source>
        <strain evidence="1">CBS 621.78</strain>
    </source>
</reference>
<evidence type="ECO:0000313" key="1">
    <source>
        <dbReference type="EMBL" id="RAH46080.1"/>
    </source>
</evidence>
<evidence type="ECO:0000313" key="2">
    <source>
        <dbReference type="Proteomes" id="UP000249057"/>
    </source>
</evidence>
<keyword evidence="2" id="KW-1185">Reference proteome</keyword>
<gene>
    <name evidence="1" type="ORF">BO95DRAFT_123437</name>
</gene>
<organism evidence="1 2">
    <name type="scientific">Aspergillus brunneoviolaceus CBS 621.78</name>
    <dbReference type="NCBI Taxonomy" id="1450534"/>
    <lineage>
        <taxon>Eukaryota</taxon>
        <taxon>Fungi</taxon>
        <taxon>Dikarya</taxon>
        <taxon>Ascomycota</taxon>
        <taxon>Pezizomycotina</taxon>
        <taxon>Eurotiomycetes</taxon>
        <taxon>Eurotiomycetidae</taxon>
        <taxon>Eurotiales</taxon>
        <taxon>Aspergillaceae</taxon>
        <taxon>Aspergillus</taxon>
        <taxon>Aspergillus subgen. Circumdati</taxon>
    </lineage>
</organism>
<accession>A0ACD1G9W1</accession>
<sequence>MVTSRYGIFAAIGLQADFFSSPSQELSAFLLFLPSLHLSPHLPYPIDSSPYLLGLRLVSLLSPCSPSSSASPYSSSRNALPFSLPLYPLSQSPPPGSAFPLRSAKSVFLRRHFRAYSFENQLSSIAPRSSLRVSSSTYLVAS</sequence>
<name>A0ACD1G9W1_9EURO</name>
<dbReference type="Proteomes" id="UP000249057">
    <property type="component" value="Unassembled WGS sequence"/>
</dbReference>
<protein>
    <submittedName>
        <fullName evidence="1">Uncharacterized protein</fullName>
    </submittedName>
</protein>
<proteinExistence type="predicted"/>
<dbReference type="EMBL" id="KZ825340">
    <property type="protein sequence ID" value="RAH46080.1"/>
    <property type="molecule type" value="Genomic_DNA"/>
</dbReference>